<evidence type="ECO:0000256" key="4">
    <source>
        <dbReference type="ARBA" id="ARBA00022917"/>
    </source>
</evidence>
<protein>
    <recommendedName>
        <fullName evidence="2">methionyl-tRNA formyltransferase</fullName>
        <ecNumber evidence="2">2.1.2.9</ecNumber>
    </recommendedName>
</protein>
<evidence type="ECO:0000256" key="3">
    <source>
        <dbReference type="ARBA" id="ARBA00022679"/>
    </source>
</evidence>
<dbReference type="InterPro" id="IPR005793">
    <property type="entry name" value="Formyl_trans_C"/>
</dbReference>
<dbReference type="InterPro" id="IPR041711">
    <property type="entry name" value="Met-tRNA-FMT_N"/>
</dbReference>
<dbReference type="OrthoDB" id="10268103at2759"/>
<dbReference type="CDD" id="cd08646">
    <property type="entry name" value="FMT_core_Met-tRNA-FMT_N"/>
    <property type="match status" value="1"/>
</dbReference>
<dbReference type="GeneID" id="37022136"/>
<dbReference type="AlphaFoldDB" id="A0A316VC49"/>
<dbReference type="PANTHER" id="PTHR11138">
    <property type="entry name" value="METHIONYL-TRNA FORMYLTRANSFERASE"/>
    <property type="match status" value="1"/>
</dbReference>
<dbReference type="EMBL" id="KZ819603">
    <property type="protein sequence ID" value="PWN35106.1"/>
    <property type="molecule type" value="Genomic_DNA"/>
</dbReference>
<dbReference type="GO" id="GO:0004479">
    <property type="term" value="F:methionyl-tRNA formyltransferase activity"/>
    <property type="evidence" value="ECO:0007669"/>
    <property type="project" value="UniProtKB-EC"/>
</dbReference>
<keyword evidence="3 7" id="KW-0808">Transferase</keyword>
<dbReference type="InterPro" id="IPR002376">
    <property type="entry name" value="Formyl_transf_N"/>
</dbReference>
<sequence length="408" mass="45502">MALGTSAYVPSSQAWFKIRKVDRRPLFLSSYSTSAGGAYDVKRSNRGRPFKVLFCGTDDFALECLEKLHANPDICDHIQVLTPADAPNRWERSKKVVTIPPVKSFALVNGLAQHTIPEGGLDEFEIPKEFIKEAESSILLTVSFGHLIPPKMLDHFLWSRRLNVHPSLLPALKGAAPIQWAIARGLQATGVSIQTLGTSFDSGEVLSREEVAIPPSSSYKSLREIIKPIAAERLLFTLSNLQECADTAWKNKDRPNEIEQSHAPMIKPRMTSIRWSTWSASKIEARHRAMGYLFSLRTEIITQTGERAAVLLRDVDLYHHDLDSPGKPLSEQAFQLIKNAEPGELVHDKESNRVLCRCAPEADGNEHIFLQLKSVQTAGKKEVPADQWINGYTTTKGSIRTARFLDAN</sequence>
<organism evidence="7 8">
    <name type="scientific">Meira miltonrushii</name>
    <dbReference type="NCBI Taxonomy" id="1280837"/>
    <lineage>
        <taxon>Eukaryota</taxon>
        <taxon>Fungi</taxon>
        <taxon>Dikarya</taxon>
        <taxon>Basidiomycota</taxon>
        <taxon>Ustilaginomycotina</taxon>
        <taxon>Exobasidiomycetes</taxon>
        <taxon>Exobasidiales</taxon>
        <taxon>Brachybasidiaceae</taxon>
        <taxon>Meira</taxon>
    </lineage>
</organism>
<gene>
    <name evidence="7" type="ORF">FA14DRAFT_171795</name>
</gene>
<keyword evidence="8" id="KW-1185">Reference proteome</keyword>
<name>A0A316VC49_9BASI</name>
<feature type="domain" description="Formyl transferase N-terminal" evidence="5">
    <location>
        <begin position="55"/>
        <end position="225"/>
    </location>
</feature>
<dbReference type="GO" id="GO:0005739">
    <property type="term" value="C:mitochondrion"/>
    <property type="evidence" value="ECO:0007669"/>
    <property type="project" value="TreeGrafter"/>
</dbReference>
<reference evidence="7 8" key="1">
    <citation type="journal article" date="2018" name="Mol. Biol. Evol.">
        <title>Broad Genomic Sampling Reveals a Smut Pathogenic Ancestry of the Fungal Clade Ustilaginomycotina.</title>
        <authorList>
            <person name="Kijpornyongpan T."/>
            <person name="Mondo S.J."/>
            <person name="Barry K."/>
            <person name="Sandor L."/>
            <person name="Lee J."/>
            <person name="Lipzen A."/>
            <person name="Pangilinan J."/>
            <person name="LaButti K."/>
            <person name="Hainaut M."/>
            <person name="Henrissat B."/>
            <person name="Grigoriev I.V."/>
            <person name="Spatafora J.W."/>
            <person name="Aime M.C."/>
        </authorList>
    </citation>
    <scope>NUCLEOTIDE SEQUENCE [LARGE SCALE GENOMIC DNA]</scope>
    <source>
        <strain evidence="7 8">MCA 3882</strain>
    </source>
</reference>
<dbReference type="Gene3D" id="3.40.50.12230">
    <property type="match status" value="1"/>
</dbReference>
<dbReference type="Pfam" id="PF00551">
    <property type="entry name" value="Formyl_trans_N"/>
    <property type="match status" value="1"/>
</dbReference>
<accession>A0A316VC49</accession>
<keyword evidence="4" id="KW-0648">Protein biosynthesis</keyword>
<dbReference type="InterPro" id="IPR036477">
    <property type="entry name" value="Formyl_transf_N_sf"/>
</dbReference>
<dbReference type="Pfam" id="PF02911">
    <property type="entry name" value="Formyl_trans_C"/>
    <property type="match status" value="1"/>
</dbReference>
<dbReference type="InParanoid" id="A0A316VC49"/>
<comment type="similarity">
    <text evidence="1">Belongs to the Fmt family.</text>
</comment>
<dbReference type="Proteomes" id="UP000245771">
    <property type="component" value="Unassembled WGS sequence"/>
</dbReference>
<dbReference type="STRING" id="1280837.A0A316VC49"/>
<evidence type="ECO:0000256" key="1">
    <source>
        <dbReference type="ARBA" id="ARBA00010699"/>
    </source>
</evidence>
<evidence type="ECO:0000259" key="5">
    <source>
        <dbReference type="Pfam" id="PF00551"/>
    </source>
</evidence>
<feature type="domain" description="Formyl transferase C-terminal" evidence="6">
    <location>
        <begin position="266"/>
        <end position="392"/>
    </location>
</feature>
<evidence type="ECO:0000313" key="7">
    <source>
        <dbReference type="EMBL" id="PWN35106.1"/>
    </source>
</evidence>
<evidence type="ECO:0000259" key="6">
    <source>
        <dbReference type="Pfam" id="PF02911"/>
    </source>
</evidence>
<dbReference type="FunCoup" id="A0A316VC49">
    <property type="interactions" value="217"/>
</dbReference>
<evidence type="ECO:0000313" key="8">
    <source>
        <dbReference type="Proteomes" id="UP000245771"/>
    </source>
</evidence>
<proteinExistence type="inferred from homology"/>
<dbReference type="EC" id="2.1.2.9" evidence="2"/>
<dbReference type="PANTHER" id="PTHR11138:SF5">
    <property type="entry name" value="METHIONYL-TRNA FORMYLTRANSFERASE, MITOCHONDRIAL"/>
    <property type="match status" value="1"/>
</dbReference>
<evidence type="ECO:0000256" key="2">
    <source>
        <dbReference type="ARBA" id="ARBA00012261"/>
    </source>
</evidence>
<dbReference type="SUPFAM" id="SSF53328">
    <property type="entry name" value="Formyltransferase"/>
    <property type="match status" value="1"/>
</dbReference>
<dbReference type="RefSeq" id="XP_025355408.1">
    <property type="nucleotide sequence ID" value="XM_025500355.1"/>
</dbReference>